<feature type="transmembrane region" description="Helical" evidence="10">
    <location>
        <begin position="299"/>
        <end position="322"/>
    </location>
</feature>
<proteinExistence type="predicted"/>
<gene>
    <name evidence="12" type="ORF">GCM10009721_30630</name>
</gene>
<evidence type="ECO:0000259" key="11">
    <source>
        <dbReference type="Pfam" id="PF00999"/>
    </source>
</evidence>
<dbReference type="InterPro" id="IPR006153">
    <property type="entry name" value="Cation/H_exchanger_TM"/>
</dbReference>
<feature type="transmembrane region" description="Helical" evidence="10">
    <location>
        <begin position="80"/>
        <end position="105"/>
    </location>
</feature>
<feature type="transmembrane region" description="Helical" evidence="10">
    <location>
        <begin position="50"/>
        <end position="68"/>
    </location>
</feature>
<keyword evidence="6" id="KW-0915">Sodium</keyword>
<evidence type="ECO:0000256" key="7">
    <source>
        <dbReference type="ARBA" id="ARBA00023065"/>
    </source>
</evidence>
<keyword evidence="5 10" id="KW-1133">Transmembrane helix</keyword>
<dbReference type="EMBL" id="BMNZ01000005">
    <property type="protein sequence ID" value="GGN01263.1"/>
    <property type="molecule type" value="Genomic_DNA"/>
</dbReference>
<keyword evidence="7" id="KW-0406">Ion transport</keyword>
<feature type="transmembrane region" description="Helical" evidence="10">
    <location>
        <begin position="264"/>
        <end position="287"/>
    </location>
</feature>
<name>A0ABQ2I9E0_9MICO</name>
<evidence type="ECO:0000256" key="1">
    <source>
        <dbReference type="ARBA" id="ARBA00004651"/>
    </source>
</evidence>
<feature type="domain" description="Cation/H+ exchanger transmembrane" evidence="11">
    <location>
        <begin position="15"/>
        <end position="399"/>
    </location>
</feature>
<evidence type="ECO:0000313" key="12">
    <source>
        <dbReference type="EMBL" id="GGN01263.1"/>
    </source>
</evidence>
<comment type="caution">
    <text evidence="12">The sequence shown here is derived from an EMBL/GenBank/DDBJ whole genome shotgun (WGS) entry which is preliminary data.</text>
</comment>
<feature type="transmembrane region" description="Helical" evidence="10">
    <location>
        <begin position="342"/>
        <end position="364"/>
    </location>
</feature>
<feature type="transmembrane region" description="Helical" evidence="10">
    <location>
        <begin position="376"/>
        <end position="395"/>
    </location>
</feature>
<organism evidence="12 13">
    <name type="scientific">Terrabacter tumescens</name>
    <dbReference type="NCBI Taxonomy" id="60443"/>
    <lineage>
        <taxon>Bacteria</taxon>
        <taxon>Bacillati</taxon>
        <taxon>Actinomycetota</taxon>
        <taxon>Actinomycetes</taxon>
        <taxon>Micrococcales</taxon>
        <taxon>Intrasporangiaceae</taxon>
        <taxon>Terrabacter</taxon>
    </lineage>
</organism>
<keyword evidence="13" id="KW-1185">Reference proteome</keyword>
<sequence length="521" mass="55255">MNGLVLALVMVLGVIVLTPVADRIRVPQPVLLTIFGLAIALATPANPLDLDPALILPVVLPPLLFAATQRTTVNEFREHAGAVFVLAVGLTLATVAVVAIVAHAAGLSWSMAWILGAIVSPPDPVAATAVARRLRLPHRLVTVLEGEGMFNDATALVAYKVAIVAAVTGDITGGDIALELVEAVGLGLGVGLLLGFISRFVLSRIHDGHAETTVTVLVPFVAYVGAEQVNGSGVLAVLVLGLYLRTYAHDATTSGGWLLGRAVWSYSDFLITSLVFTLLGFELVAVIRSTATDAGTIRLALLVVGTLVVFRAAWVYPAAWLSRLRARRRDVPVPTGWRESTVVAWAGMRGVVTVATAVALPTVVASGDALPYRDEVVTVALIAVLLTLVVQGLTLTPLTRYLHVGSDVDERAEISGLRLRASRAALEQIRSEGPELDGAVRRAAIAQYQGYIAAQETIVRTRTGASDEPGQPGRELEAVLRRASDVERQLVLTARRRGEVAAVSADEVLRDIENRALRDFD</sequence>
<evidence type="ECO:0000256" key="5">
    <source>
        <dbReference type="ARBA" id="ARBA00022989"/>
    </source>
</evidence>
<keyword evidence="3" id="KW-1003">Cell membrane</keyword>
<evidence type="ECO:0000256" key="3">
    <source>
        <dbReference type="ARBA" id="ARBA00022475"/>
    </source>
</evidence>
<dbReference type="Pfam" id="PF00999">
    <property type="entry name" value="Na_H_Exchanger"/>
    <property type="match status" value="1"/>
</dbReference>
<reference evidence="13" key="1">
    <citation type="journal article" date="2019" name="Int. J. Syst. Evol. Microbiol.">
        <title>The Global Catalogue of Microorganisms (GCM) 10K type strain sequencing project: providing services to taxonomists for standard genome sequencing and annotation.</title>
        <authorList>
            <consortium name="The Broad Institute Genomics Platform"/>
            <consortium name="The Broad Institute Genome Sequencing Center for Infectious Disease"/>
            <person name="Wu L."/>
            <person name="Ma J."/>
        </authorList>
    </citation>
    <scope>NUCLEOTIDE SEQUENCE [LARGE SCALE GENOMIC DNA]</scope>
    <source>
        <strain evidence="13">JCM 1365</strain>
    </source>
</reference>
<protein>
    <submittedName>
        <fullName evidence="12">Na+/H+ antiporter</fullName>
    </submittedName>
</protein>
<keyword evidence="8 10" id="KW-0472">Membrane</keyword>
<dbReference type="RefSeq" id="WP_030198654.1">
    <property type="nucleotide sequence ID" value="NZ_BMNZ01000005.1"/>
</dbReference>
<evidence type="ECO:0000256" key="2">
    <source>
        <dbReference type="ARBA" id="ARBA00022448"/>
    </source>
</evidence>
<dbReference type="Gene3D" id="6.10.140.1330">
    <property type="match status" value="1"/>
</dbReference>
<evidence type="ECO:0000256" key="8">
    <source>
        <dbReference type="ARBA" id="ARBA00023136"/>
    </source>
</evidence>
<feature type="transmembrane region" description="Helical" evidence="10">
    <location>
        <begin position="214"/>
        <end position="244"/>
    </location>
</feature>
<feature type="transmembrane region" description="Helical" evidence="10">
    <location>
        <begin position="183"/>
        <end position="202"/>
    </location>
</feature>
<accession>A0ABQ2I9E0</accession>
<evidence type="ECO:0000256" key="4">
    <source>
        <dbReference type="ARBA" id="ARBA00022692"/>
    </source>
</evidence>
<dbReference type="Proteomes" id="UP000623461">
    <property type="component" value="Unassembled WGS sequence"/>
</dbReference>
<dbReference type="InterPro" id="IPR018422">
    <property type="entry name" value="Cation/H_exchanger_CPA1"/>
</dbReference>
<dbReference type="PANTHER" id="PTHR10110:SF86">
    <property type="entry name" value="SODIUM_HYDROGEN EXCHANGER 7"/>
    <property type="match status" value="1"/>
</dbReference>
<evidence type="ECO:0000256" key="10">
    <source>
        <dbReference type="SAM" id="Phobius"/>
    </source>
</evidence>
<evidence type="ECO:0000313" key="13">
    <source>
        <dbReference type="Proteomes" id="UP000623461"/>
    </source>
</evidence>
<evidence type="ECO:0000256" key="6">
    <source>
        <dbReference type="ARBA" id="ARBA00023053"/>
    </source>
</evidence>
<keyword evidence="9" id="KW-0739">Sodium transport</keyword>
<evidence type="ECO:0000256" key="9">
    <source>
        <dbReference type="ARBA" id="ARBA00023201"/>
    </source>
</evidence>
<comment type="subcellular location">
    <subcellularLocation>
        <location evidence="1">Cell membrane</location>
        <topology evidence="1">Multi-pass membrane protein</topology>
    </subcellularLocation>
</comment>
<keyword evidence="2" id="KW-0813">Transport</keyword>
<keyword evidence="4 10" id="KW-0812">Transmembrane</keyword>
<dbReference type="PANTHER" id="PTHR10110">
    <property type="entry name" value="SODIUM/HYDROGEN EXCHANGER"/>
    <property type="match status" value="1"/>
</dbReference>